<reference evidence="2" key="1">
    <citation type="submission" date="2022-12" db="EMBL/GenBank/DDBJ databases">
        <authorList>
            <person name="Alioto T."/>
            <person name="Alioto T."/>
            <person name="Gomez Garrido J."/>
        </authorList>
    </citation>
    <scope>NUCLEOTIDE SEQUENCE</scope>
</reference>
<sequence length="171" mass="19537">MPRTSMYSTFTTSETFRWADRYEIYSILINSVLQEVRSKSMVRHYSRKRDSNGTQSSNSKQNHQAIWNKNQSFQDCQPDRQHSGGVTGLNKWCLDRNVATHLHRDSSVSHLDVHCSTIASTDDLHVRMDHCRPNSTVKAFQNATDKSCMYSGTTGCERDPFRSPVCILNGT</sequence>
<dbReference type="EMBL" id="OX395129">
    <property type="protein sequence ID" value="CAI5773338.1"/>
    <property type="molecule type" value="Genomic_DNA"/>
</dbReference>
<evidence type="ECO:0000256" key="1">
    <source>
        <dbReference type="SAM" id="MobiDB-lite"/>
    </source>
</evidence>
<evidence type="ECO:0000313" key="2">
    <source>
        <dbReference type="EMBL" id="CAI5773338.1"/>
    </source>
</evidence>
<feature type="region of interest" description="Disordered" evidence="1">
    <location>
        <begin position="43"/>
        <end position="62"/>
    </location>
</feature>
<proteinExistence type="predicted"/>
<feature type="compositionally biased region" description="Polar residues" evidence="1">
    <location>
        <begin position="52"/>
        <end position="62"/>
    </location>
</feature>
<name>A0AA35KA25_9SAUR</name>
<keyword evidence="3" id="KW-1185">Reference proteome</keyword>
<organism evidence="2 3">
    <name type="scientific">Podarcis lilfordi</name>
    <name type="common">Lilford's wall lizard</name>
    <dbReference type="NCBI Taxonomy" id="74358"/>
    <lineage>
        <taxon>Eukaryota</taxon>
        <taxon>Metazoa</taxon>
        <taxon>Chordata</taxon>
        <taxon>Craniata</taxon>
        <taxon>Vertebrata</taxon>
        <taxon>Euteleostomi</taxon>
        <taxon>Lepidosauria</taxon>
        <taxon>Squamata</taxon>
        <taxon>Bifurcata</taxon>
        <taxon>Unidentata</taxon>
        <taxon>Episquamata</taxon>
        <taxon>Laterata</taxon>
        <taxon>Lacertibaenia</taxon>
        <taxon>Lacertidae</taxon>
        <taxon>Podarcis</taxon>
    </lineage>
</organism>
<dbReference type="AlphaFoldDB" id="A0AA35KA25"/>
<accession>A0AA35KA25</accession>
<gene>
    <name evidence="2" type="ORF">PODLI_1B042681</name>
</gene>
<protein>
    <submittedName>
        <fullName evidence="2">Uncharacterized protein</fullName>
    </submittedName>
</protein>
<dbReference type="Proteomes" id="UP001178461">
    <property type="component" value="Chromosome 4"/>
</dbReference>
<evidence type="ECO:0000313" key="3">
    <source>
        <dbReference type="Proteomes" id="UP001178461"/>
    </source>
</evidence>